<gene>
    <name evidence="5" type="primary">PLEST012128</name>
    <name evidence="5" type="ORF">PLESTB_001805400</name>
</gene>
<keyword evidence="6" id="KW-1185">Reference proteome</keyword>
<feature type="domain" description="Methyltransferase type 11" evidence="4">
    <location>
        <begin position="57"/>
        <end position="158"/>
    </location>
</feature>
<evidence type="ECO:0000256" key="2">
    <source>
        <dbReference type="ARBA" id="ARBA00022603"/>
    </source>
</evidence>
<evidence type="ECO:0000313" key="5">
    <source>
        <dbReference type="EMBL" id="GLC61809.1"/>
    </source>
</evidence>
<reference evidence="5 6" key="1">
    <citation type="journal article" date="2023" name="Commun. Biol.">
        <title>Reorganization of the ancestral sex-determining regions during the evolution of trioecy in Pleodorina starrii.</title>
        <authorList>
            <person name="Takahashi K."/>
            <person name="Suzuki S."/>
            <person name="Kawai-Toyooka H."/>
            <person name="Yamamoto K."/>
            <person name="Hamaji T."/>
            <person name="Ootsuki R."/>
            <person name="Yamaguchi H."/>
            <person name="Kawachi M."/>
            <person name="Higashiyama T."/>
            <person name="Nozaki H."/>
        </authorList>
    </citation>
    <scope>NUCLEOTIDE SEQUENCE [LARGE SCALE GENOMIC DNA]</scope>
    <source>
        <strain evidence="5 6">NIES-4479</strain>
    </source>
</reference>
<dbReference type="Gene3D" id="3.40.50.150">
    <property type="entry name" value="Vaccinia Virus protein VP39"/>
    <property type="match status" value="1"/>
</dbReference>
<dbReference type="PANTHER" id="PTHR12176:SF79">
    <property type="entry name" value="METHYLTRANSFERASE TYPE 11 DOMAIN-CONTAINING PROTEIN"/>
    <property type="match status" value="1"/>
</dbReference>
<dbReference type="EMBL" id="BRXU01000052">
    <property type="protein sequence ID" value="GLC61809.1"/>
    <property type="molecule type" value="Genomic_DNA"/>
</dbReference>
<dbReference type="Proteomes" id="UP001165080">
    <property type="component" value="Unassembled WGS sequence"/>
</dbReference>
<evidence type="ECO:0000256" key="3">
    <source>
        <dbReference type="ARBA" id="ARBA00022679"/>
    </source>
</evidence>
<dbReference type="GO" id="GO:0008757">
    <property type="term" value="F:S-adenosylmethionine-dependent methyltransferase activity"/>
    <property type="evidence" value="ECO:0007669"/>
    <property type="project" value="InterPro"/>
</dbReference>
<dbReference type="InterPro" id="IPR013216">
    <property type="entry name" value="Methyltransf_11"/>
</dbReference>
<dbReference type="AlphaFoldDB" id="A0A9W6C0P0"/>
<evidence type="ECO:0000313" key="6">
    <source>
        <dbReference type="Proteomes" id="UP001165080"/>
    </source>
</evidence>
<organism evidence="5 6">
    <name type="scientific">Pleodorina starrii</name>
    <dbReference type="NCBI Taxonomy" id="330485"/>
    <lineage>
        <taxon>Eukaryota</taxon>
        <taxon>Viridiplantae</taxon>
        <taxon>Chlorophyta</taxon>
        <taxon>core chlorophytes</taxon>
        <taxon>Chlorophyceae</taxon>
        <taxon>CS clade</taxon>
        <taxon>Chlamydomonadales</taxon>
        <taxon>Volvocaceae</taxon>
        <taxon>Pleodorina</taxon>
    </lineage>
</organism>
<evidence type="ECO:0000259" key="4">
    <source>
        <dbReference type="Pfam" id="PF08241"/>
    </source>
</evidence>
<keyword evidence="3" id="KW-0808">Transferase</keyword>
<dbReference type="GO" id="GO:0032259">
    <property type="term" value="P:methylation"/>
    <property type="evidence" value="ECO:0007669"/>
    <property type="project" value="UniProtKB-KW"/>
</dbReference>
<proteinExistence type="inferred from homology"/>
<dbReference type="InterPro" id="IPR051419">
    <property type="entry name" value="Lys/N-term_MeTrsfase_sf"/>
</dbReference>
<evidence type="ECO:0000256" key="1">
    <source>
        <dbReference type="ARBA" id="ARBA00008361"/>
    </source>
</evidence>
<dbReference type="SUPFAM" id="SSF53335">
    <property type="entry name" value="S-adenosyl-L-methionine-dependent methyltransferases"/>
    <property type="match status" value="1"/>
</dbReference>
<name>A0A9W6C0P0_9CHLO</name>
<dbReference type="CDD" id="cd02440">
    <property type="entry name" value="AdoMet_MTases"/>
    <property type="match status" value="1"/>
</dbReference>
<accession>A0A9W6C0P0</accession>
<dbReference type="InterPro" id="IPR029063">
    <property type="entry name" value="SAM-dependent_MTases_sf"/>
</dbReference>
<dbReference type="Pfam" id="PF08241">
    <property type="entry name" value="Methyltransf_11"/>
    <property type="match status" value="1"/>
</dbReference>
<protein>
    <recommendedName>
        <fullName evidence="4">Methyltransferase type 11 domain-containing protein</fullName>
    </recommendedName>
</protein>
<dbReference type="PANTHER" id="PTHR12176">
    <property type="entry name" value="SAM-DEPENDENT METHYLTRANSFERASE SUPERFAMILY PROTEIN"/>
    <property type="match status" value="1"/>
</dbReference>
<keyword evidence="2" id="KW-0489">Methyltransferase</keyword>
<dbReference type="OrthoDB" id="411785at2759"/>
<sequence>MAAAAAALATETSRPTYSASAYWDTRYMGPAKNFDWFFNYPALKSLLHEHLPSGKVLHVGCGNSNIQEGMASDGFKVTNVDISPVVIEQMKHQHADIQSLDYIVGDCRDMPQLEDGTFQSCIDKGTLDAVLCSQSGQVDAVKYLHEIDRLLQPGGKFLLISLGAPAARLALLQKQLWGAVQVLLLPKPLLYLQSDATMTGRPLPSQCAANKDEPIRALGPWPAATALQELAAQELDTRDYFFAYICTKTPPQRPGLEPGPGLGLEQAAAEKQQLLLQQQLEREHLQEQQEPVGQVQQVPLMVVASPPVAVAVAGAPVAAPEAEVAA</sequence>
<comment type="similarity">
    <text evidence="1">Belongs to the methyltransferase superfamily.</text>
</comment>
<comment type="caution">
    <text evidence="5">The sequence shown here is derived from an EMBL/GenBank/DDBJ whole genome shotgun (WGS) entry which is preliminary data.</text>
</comment>